<organism evidence="1 2">
    <name type="scientific">Okeania hirsuta</name>
    <dbReference type="NCBI Taxonomy" id="1458930"/>
    <lineage>
        <taxon>Bacteria</taxon>
        <taxon>Bacillati</taxon>
        <taxon>Cyanobacteriota</taxon>
        <taxon>Cyanophyceae</taxon>
        <taxon>Oscillatoriophycideae</taxon>
        <taxon>Oscillatoriales</taxon>
        <taxon>Microcoleaceae</taxon>
        <taxon>Okeania</taxon>
    </lineage>
</organism>
<evidence type="ECO:0000313" key="2">
    <source>
        <dbReference type="Proteomes" id="UP000269154"/>
    </source>
</evidence>
<accession>A0A3N6PC39</accession>
<dbReference type="OrthoDB" id="9994022at2"/>
<gene>
    <name evidence="1" type="ORF">D5R40_15270</name>
</gene>
<comment type="caution">
    <text evidence="1">The sequence shown here is derived from an EMBL/GenBank/DDBJ whole genome shotgun (WGS) entry which is preliminary data.</text>
</comment>
<protein>
    <submittedName>
        <fullName evidence="1">Uncharacterized protein</fullName>
    </submittedName>
</protein>
<name>A0A3N6PC39_9CYAN</name>
<dbReference type="AlphaFoldDB" id="A0A3N6PC39"/>
<dbReference type="Proteomes" id="UP000269154">
    <property type="component" value="Unassembled WGS sequence"/>
</dbReference>
<sequence length="150" mass="16717">MRGITISDRQPNNNTLTVNLADILQLLGSKLASTEWEVLDIECLGTNKNPLHELADTKTRVSGDTLLQIASNVTQIIDGTFLCYPDNGQEPNIIIRAVDSSAYDVESSDETILTKLQQRFQQVEDLPETETQGDLALNLQFDRNDEVKIL</sequence>
<keyword evidence="2" id="KW-1185">Reference proteome</keyword>
<reference evidence="1 2" key="1">
    <citation type="journal article" date="2018" name="ACS Chem. Biol.">
        <title>Ketoreductase domain dysfunction expands chemodiversity: malyngamide biosynthesis in the cyanobacterium Okeania hirsuta.</title>
        <authorList>
            <person name="Moss N.A."/>
            <person name="Leao T."/>
            <person name="Rankin M."/>
            <person name="McCullough T.M."/>
            <person name="Qu P."/>
            <person name="Korobeynikov A."/>
            <person name="Smith J.L."/>
            <person name="Gerwick L."/>
            <person name="Gerwick W.H."/>
        </authorList>
    </citation>
    <scope>NUCLEOTIDE SEQUENCE [LARGE SCALE GENOMIC DNA]</scope>
    <source>
        <strain evidence="1 2">PAB10Feb10-1</strain>
    </source>
</reference>
<evidence type="ECO:0000313" key="1">
    <source>
        <dbReference type="EMBL" id="RQH42168.1"/>
    </source>
</evidence>
<proteinExistence type="predicted"/>
<dbReference type="EMBL" id="RCBY01000079">
    <property type="protein sequence ID" value="RQH42168.1"/>
    <property type="molecule type" value="Genomic_DNA"/>
</dbReference>
<dbReference type="RefSeq" id="WP_124145485.1">
    <property type="nucleotide sequence ID" value="NZ_CAWOKI010000089.1"/>
</dbReference>